<sequence length="239" mass="28151">MHIELQEMLKKNPCSGYIRYHMPRYVSLFDTVCNYYNNEISILDIGRSPFTEALISRFRAVDSLGFDSEKSSNRGDHYNFDLNNCRDTELWRKDLPKYDVVVFSEVIEHLYISPNQVLAFLNAILKKGGVLLLQTPNAVALHKRVRMVFGKNPYELIRENHKNPGHYREYTYSELASYLKNSGFKIEHFIYENYFDYQYSDHSDSSRLIKDVKRKAFNYIFSVLPSSLKPGMFFCARKM</sequence>
<dbReference type="AlphaFoldDB" id="A0A9X2ENX9"/>
<evidence type="ECO:0000313" key="2">
    <source>
        <dbReference type="Proteomes" id="UP001139028"/>
    </source>
</evidence>
<dbReference type="EMBL" id="JALBWM010000076">
    <property type="protein sequence ID" value="MCO1335702.1"/>
    <property type="molecule type" value="Genomic_DNA"/>
</dbReference>
<dbReference type="InterPro" id="IPR029063">
    <property type="entry name" value="SAM-dependent_MTases_sf"/>
</dbReference>
<dbReference type="Proteomes" id="UP001139028">
    <property type="component" value="Unassembled WGS sequence"/>
</dbReference>
<dbReference type="RefSeq" id="WP_252470680.1">
    <property type="nucleotide sequence ID" value="NZ_JALBWM010000076.1"/>
</dbReference>
<comment type="caution">
    <text evidence="1">The sequence shown here is derived from an EMBL/GenBank/DDBJ whole genome shotgun (WGS) entry which is preliminary data.</text>
</comment>
<dbReference type="Pfam" id="PF13489">
    <property type="entry name" value="Methyltransf_23"/>
    <property type="match status" value="1"/>
</dbReference>
<keyword evidence="1" id="KW-0808">Transferase</keyword>
<organism evidence="1 2">
    <name type="scientific">Microbulbifer okhotskensis</name>
    <dbReference type="NCBI Taxonomy" id="2926617"/>
    <lineage>
        <taxon>Bacteria</taxon>
        <taxon>Pseudomonadati</taxon>
        <taxon>Pseudomonadota</taxon>
        <taxon>Gammaproteobacteria</taxon>
        <taxon>Cellvibrionales</taxon>
        <taxon>Microbulbiferaceae</taxon>
        <taxon>Microbulbifer</taxon>
    </lineage>
</organism>
<keyword evidence="1" id="KW-0489">Methyltransferase</keyword>
<gene>
    <name evidence="1" type="ORF">MO867_15305</name>
</gene>
<dbReference type="CDD" id="cd02440">
    <property type="entry name" value="AdoMet_MTases"/>
    <property type="match status" value="1"/>
</dbReference>
<accession>A0A9X2ENX9</accession>
<dbReference type="GO" id="GO:0032259">
    <property type="term" value="P:methylation"/>
    <property type="evidence" value="ECO:0007669"/>
    <property type="project" value="UniProtKB-KW"/>
</dbReference>
<evidence type="ECO:0000313" key="1">
    <source>
        <dbReference type="EMBL" id="MCO1335702.1"/>
    </source>
</evidence>
<name>A0A9X2ENX9_9GAMM</name>
<dbReference type="Gene3D" id="3.40.50.150">
    <property type="entry name" value="Vaccinia Virus protein VP39"/>
    <property type="match status" value="1"/>
</dbReference>
<keyword evidence="2" id="KW-1185">Reference proteome</keyword>
<proteinExistence type="predicted"/>
<protein>
    <submittedName>
        <fullName evidence="1">Class I SAM-dependent methyltransferase</fullName>
    </submittedName>
</protein>
<dbReference type="SUPFAM" id="SSF53335">
    <property type="entry name" value="S-adenosyl-L-methionine-dependent methyltransferases"/>
    <property type="match status" value="1"/>
</dbReference>
<reference evidence="1" key="1">
    <citation type="journal article" date="2022" name="Arch. Microbiol.">
        <title>Microbulbifer okhotskensis sp. nov., isolated from a deep bottom sediment of the Okhotsk Sea.</title>
        <authorList>
            <person name="Romanenko L."/>
            <person name="Kurilenko V."/>
            <person name="Otstavnykh N."/>
            <person name="Velansky P."/>
            <person name="Isaeva M."/>
            <person name="Mikhailov V."/>
        </authorList>
    </citation>
    <scope>NUCLEOTIDE SEQUENCE</scope>
    <source>
        <strain evidence="1">OS29</strain>
    </source>
</reference>
<dbReference type="GO" id="GO:0008168">
    <property type="term" value="F:methyltransferase activity"/>
    <property type="evidence" value="ECO:0007669"/>
    <property type="project" value="UniProtKB-KW"/>
</dbReference>